<feature type="signal peptide" evidence="12">
    <location>
        <begin position="1"/>
        <end position="28"/>
    </location>
</feature>
<comment type="caution">
    <text evidence="15">The sequence shown here is derived from an EMBL/GenBank/DDBJ whole genome shotgun (WGS) entry which is preliminary data.</text>
</comment>
<evidence type="ECO:0000256" key="12">
    <source>
        <dbReference type="SAM" id="SignalP"/>
    </source>
</evidence>
<evidence type="ECO:0000256" key="7">
    <source>
        <dbReference type="ARBA" id="ARBA00022974"/>
    </source>
</evidence>
<keyword evidence="6" id="KW-0722">Serine protease inhibitor</keyword>
<dbReference type="GO" id="GO:0004867">
    <property type="term" value="F:serine-type endopeptidase inhibitor activity"/>
    <property type="evidence" value="ECO:0007669"/>
    <property type="project" value="UniProtKB-KW"/>
</dbReference>
<dbReference type="Pfam" id="PF08487">
    <property type="entry name" value="VIT"/>
    <property type="match status" value="2"/>
</dbReference>
<name>A0A7J7F416_DICBM</name>
<dbReference type="InterPro" id="IPR050934">
    <property type="entry name" value="ITIH"/>
</dbReference>
<keyword evidence="3" id="KW-0964">Secreted</keyword>
<dbReference type="InterPro" id="IPR010600">
    <property type="entry name" value="ITI_HC_C"/>
</dbReference>
<evidence type="ECO:0000256" key="10">
    <source>
        <dbReference type="ARBA" id="ARBA00039924"/>
    </source>
</evidence>
<keyword evidence="16" id="KW-1185">Reference proteome</keyword>
<reference evidence="15 16" key="1">
    <citation type="journal article" date="2020" name="Mol. Biol. Evol.">
        <title>Interspecific Gene Flow and the Evolution of Specialization in Black and White Rhinoceros.</title>
        <authorList>
            <person name="Moodley Y."/>
            <person name="Westbury M.V."/>
            <person name="Russo I.M."/>
            <person name="Gopalakrishnan S."/>
            <person name="Rakotoarivelo A."/>
            <person name="Olsen R.A."/>
            <person name="Prost S."/>
            <person name="Tunstall T."/>
            <person name="Ryder O.A."/>
            <person name="Dalen L."/>
            <person name="Bruford M.W."/>
        </authorList>
    </citation>
    <scope>NUCLEOTIDE SEQUENCE [LARGE SCALE GENOMIC DNA]</scope>
    <source>
        <strain evidence="15">SBR-YM</strain>
        <tissue evidence="15">Skin</tissue>
    </source>
</reference>
<keyword evidence="7" id="KW-0654">Proteoglycan</keyword>
<evidence type="ECO:0000256" key="8">
    <source>
        <dbReference type="ARBA" id="ARBA00023180"/>
    </source>
</evidence>
<dbReference type="EMBL" id="JACDTQ010001388">
    <property type="protein sequence ID" value="KAF5922741.1"/>
    <property type="molecule type" value="Genomic_DNA"/>
</dbReference>
<feature type="chain" id="PRO_5029580198" description="Inter-alpha-trypsin inhibitor heavy chain H3" evidence="12">
    <location>
        <begin position="29"/>
        <end position="1847"/>
    </location>
</feature>
<dbReference type="Pfam" id="PF00092">
    <property type="entry name" value="VWA"/>
    <property type="match status" value="2"/>
</dbReference>
<comment type="subcellular location">
    <subcellularLocation>
        <location evidence="1">Secreted</location>
    </subcellularLocation>
</comment>
<protein>
    <recommendedName>
        <fullName evidence="10">Inter-alpha-trypsin inhibitor heavy chain H3</fullName>
    </recommendedName>
</protein>
<feature type="domain" description="VWFA" evidence="13">
    <location>
        <begin position="1202"/>
        <end position="1395"/>
    </location>
</feature>
<feature type="domain" description="VIT" evidence="14">
    <location>
        <begin position="29"/>
        <end position="158"/>
    </location>
</feature>
<dbReference type="SMART" id="SM00609">
    <property type="entry name" value="VIT"/>
    <property type="match status" value="2"/>
</dbReference>
<evidence type="ECO:0000256" key="11">
    <source>
        <dbReference type="SAM" id="MobiDB-lite"/>
    </source>
</evidence>
<keyword evidence="5 12" id="KW-0732">Signal</keyword>
<evidence type="ECO:0000259" key="13">
    <source>
        <dbReference type="PROSITE" id="PS50234"/>
    </source>
</evidence>
<dbReference type="InterPro" id="IPR002035">
    <property type="entry name" value="VWF_A"/>
</dbReference>
<evidence type="ECO:0000256" key="3">
    <source>
        <dbReference type="ARBA" id="ARBA00022525"/>
    </source>
</evidence>
<proteinExistence type="inferred from homology"/>
<dbReference type="PROSITE" id="PS51468">
    <property type="entry name" value="VIT"/>
    <property type="match status" value="2"/>
</dbReference>
<dbReference type="GO" id="GO:0005576">
    <property type="term" value="C:extracellular region"/>
    <property type="evidence" value="ECO:0007669"/>
    <property type="project" value="UniProtKB-SubCell"/>
</dbReference>
<keyword evidence="4" id="KW-0646">Protease inhibitor</keyword>
<feature type="region of interest" description="Disordered" evidence="11">
    <location>
        <begin position="1533"/>
        <end position="1553"/>
    </location>
</feature>
<feature type="domain" description="VWFA" evidence="13">
    <location>
        <begin position="332"/>
        <end position="497"/>
    </location>
</feature>
<dbReference type="Proteomes" id="UP000551758">
    <property type="component" value="Unassembled WGS sequence"/>
</dbReference>
<evidence type="ECO:0000256" key="6">
    <source>
        <dbReference type="ARBA" id="ARBA00022900"/>
    </source>
</evidence>
<feature type="domain" description="VIT" evidence="14">
    <location>
        <begin position="947"/>
        <end position="1076"/>
    </location>
</feature>
<dbReference type="Pfam" id="PF06668">
    <property type="entry name" value="ITI_HC_C"/>
    <property type="match status" value="2"/>
</dbReference>
<comment type="function">
    <text evidence="9">May act as a carrier of hyaluronan in serum or as a binding protein between hyaluronan and other matrix protein, including those on cell surfaces in tissues to regulate the localization, synthesis and degradation of hyaluronan which are essential to cells undergoing biological processes.</text>
</comment>
<evidence type="ECO:0000313" key="15">
    <source>
        <dbReference type="EMBL" id="KAF5922741.1"/>
    </source>
</evidence>
<evidence type="ECO:0000256" key="9">
    <source>
        <dbReference type="ARBA" id="ARBA00037051"/>
    </source>
</evidence>
<evidence type="ECO:0000256" key="5">
    <source>
        <dbReference type="ARBA" id="ARBA00022729"/>
    </source>
</evidence>
<comment type="similarity">
    <text evidence="2">Belongs to the ITIH family.</text>
</comment>
<dbReference type="InterPro" id="IPR013694">
    <property type="entry name" value="VIT"/>
</dbReference>
<sequence length="1847" mass="204176">MDGTMGLRVLLCVYVAPLLALQAVPAQGSPTGRPKGSETVNGVIIRSLKVNCKVTSRFAHYVITSQVVNSANEAKEVAFDVEIPNTAFISDFAITADGHTFVGDIKDKVTAWKQYRKAAISGENAGLVRASGRTMEQFAIHITVGPRSKATFQLTYEEVLKRKLMQYDIVIKVKPRQLVHHFEIDVDIFEPQGISKLDAQASFLPKELATQLVKKSFSGKKGHVLFHPTVGQQQSCPTCSTSLLNGDFKVTYDVNRDTLCELLLLHARPESEAGQPARQEAPHLAPPGCSVHPLLIIHHVPPHCGSLKWVSGADRRHYSWGRVPALTVLSLQTKEALLKILEDIRPGDYFDLVLFGSEVQSWRGSLVQASAANLQAAQDFVRHFNLAGSTNLNGGLLQGIEILNKAQGSLPEVSNHAPILIMLTDGEPTEGVTDRSQILKNVRNAIGGKFPLYNLGFGRDVDFNFLEVMSMENNGRAERIYEDHDAAQQLQGFYDQVATPLLVDVELQYPQNAVSALTQHRHKQYYEGSEIVVAGRIADRKLSSFKADIQARGQGREFKTTCLVDEGEMTKLLQERGHMLENHVERLWAYLTIQELLAKRMKLEGKEKANLSAKALQMSLAYQFVTPLTSMTIRGMEDQDGLKPIIDKPPEGMGSAEGEAVGNSLPLAFVLSALQPSPTHPSSDVQQLPSRVTGVDTDPHFIIHVPQKEDSLCFNINEEPGVVLSLVQDPDTGFSVNGQLIGNRAGSPGQHEITYFGRLGIANPATGFQLEVTPQNITLNPGSGGPMFSWRDQALLRQDEVVVTINRKRNLVVSVEDGGTFEVVLHQVWKESHQDFLGFYVLDSHQMSTRTHGLLGQFFHPFDYKVSDLHPGSDPTKTDATMVVKNHQLTVTRGLQKDYSKDPRHGAEVTCWFVHNNGAGLIDGVHTDYIWPCLILALLSCLAASGFPRSPSRPLGVVDGIEVYSTKISCKVTSRFAHNVVTTRAVNRADTAKEVSFDVELPKTAFITNFTLTIDGVTYPGNVKEKEVAKKQYEKAVSQGKTAGLVKASGRKLEKFTVSVNVAAGSKVSFELTYEELLKRHKGKYEMYLKVQPKQLIKHFEIEADIFEPQGISMLDAEASFITNDLLGSALTKSFSGKKGHVSFKPSLDQQRSCPTCTDSLLKGDFTITYDVNRESPANVQIVNGYFVHFFAPQGLPVVSKNVVFVIDVSGSMHGQKIKQTKDALLKILEDMKEDDYLNFILFSGDVTTWKGNLVQATPESIQQAREFVMNMNAGGMTNINDGLLRGISMLNTAREVNAVPERSTSITELVQTVAGAVAGLGTPPSPSGESRPKKIQENVRNAIRGKFPLYNLGFGNNLNYNFLESMALENHGLARRIYEDSDANLQLQGFYEEVANPLLTGVEVEYPENTILDLTQNTYQHFYDGSEIVVAGRLVDKDLNSFKADVKGHGAVNDLTFTEEVDMKEMEKALREREYIFGNYIERLWAYLTIEQLLEKRKNAHGEEKKNLTAQALDLSLKYHFVTPLTSMVVTKPEDSEEQTAIADKPGEGPTDAEVIPSMAYLTRYQPQPPQTPCHHGEFPGSSWGKAQGPGPSTSCLPRSQPHRVDGDPHFLIQIPEKGDAICFNIDGDPGTVLRLIQDPVTGLTVNGQVIGDKSPDSKTRKTYFGKLGIANAQMDFRIEVRPDKITLWNGAAQSTFSWLDTVTVAQDGLSVRINRKKNMVVSFGDGVTFVVVLHQVWKKHPIHQDFLGFYVVDSHRMSAQTHGLLGQFFHPFEFKVSDVHPGSDPTKPDATMVVKNHRLTVTRGSQKDYRKDVSSGTKVACWFVHNNGQGLIDGVPSDYIVPDLF</sequence>
<organism evidence="15 16">
    <name type="scientific">Diceros bicornis minor</name>
    <name type="common">South-central black rhinoceros</name>
    <dbReference type="NCBI Taxonomy" id="77932"/>
    <lineage>
        <taxon>Eukaryota</taxon>
        <taxon>Metazoa</taxon>
        <taxon>Chordata</taxon>
        <taxon>Craniata</taxon>
        <taxon>Vertebrata</taxon>
        <taxon>Euteleostomi</taxon>
        <taxon>Mammalia</taxon>
        <taxon>Eutheria</taxon>
        <taxon>Laurasiatheria</taxon>
        <taxon>Perissodactyla</taxon>
        <taxon>Rhinocerotidae</taxon>
        <taxon>Diceros</taxon>
    </lineage>
</organism>
<dbReference type="SUPFAM" id="SSF53300">
    <property type="entry name" value="vWA-like"/>
    <property type="match status" value="2"/>
</dbReference>
<dbReference type="FunFam" id="3.40.50.410:FF:000013">
    <property type="entry name" value="inter-alpha-trypsin inhibitor heavy chain H2"/>
    <property type="match status" value="2"/>
</dbReference>
<keyword evidence="8" id="KW-0325">Glycoprotein</keyword>
<evidence type="ECO:0000313" key="16">
    <source>
        <dbReference type="Proteomes" id="UP000551758"/>
    </source>
</evidence>
<dbReference type="SMART" id="SM00327">
    <property type="entry name" value="VWA"/>
    <property type="match status" value="2"/>
</dbReference>
<dbReference type="PANTHER" id="PTHR10338">
    <property type="entry name" value="INTER-ALPHA-TRYPSIN INHIBITOR HEAVY CHAIN FAMILY MEMBER"/>
    <property type="match status" value="1"/>
</dbReference>
<dbReference type="GO" id="GO:0030212">
    <property type="term" value="P:hyaluronan metabolic process"/>
    <property type="evidence" value="ECO:0007669"/>
    <property type="project" value="InterPro"/>
</dbReference>
<dbReference type="Gene3D" id="3.40.50.410">
    <property type="entry name" value="von Willebrand factor, type A domain"/>
    <property type="match status" value="2"/>
</dbReference>
<dbReference type="PROSITE" id="PS50234">
    <property type="entry name" value="VWFA"/>
    <property type="match status" value="2"/>
</dbReference>
<feature type="region of interest" description="Disordered" evidence="11">
    <location>
        <begin position="1566"/>
        <end position="1597"/>
    </location>
</feature>
<dbReference type="GO" id="GO:0006953">
    <property type="term" value="P:acute-phase response"/>
    <property type="evidence" value="ECO:0007669"/>
    <property type="project" value="UniProtKB-ARBA"/>
</dbReference>
<evidence type="ECO:0000256" key="2">
    <source>
        <dbReference type="ARBA" id="ARBA00010158"/>
    </source>
</evidence>
<accession>A0A7J7F416</accession>
<evidence type="ECO:0000256" key="4">
    <source>
        <dbReference type="ARBA" id="ARBA00022690"/>
    </source>
</evidence>
<dbReference type="InterPro" id="IPR036465">
    <property type="entry name" value="vWFA_dom_sf"/>
</dbReference>
<dbReference type="PANTHER" id="PTHR10338:SF115">
    <property type="entry name" value="INTER-ALPHA-TRYPSIN INHIBITOR HEAVY CHAIN H3"/>
    <property type="match status" value="1"/>
</dbReference>
<evidence type="ECO:0000256" key="1">
    <source>
        <dbReference type="ARBA" id="ARBA00004613"/>
    </source>
</evidence>
<evidence type="ECO:0000259" key="14">
    <source>
        <dbReference type="PROSITE" id="PS51468"/>
    </source>
</evidence>
<gene>
    <name evidence="15" type="ORF">HPG69_008115</name>
</gene>